<dbReference type="SUPFAM" id="SSF51206">
    <property type="entry name" value="cAMP-binding domain-like"/>
    <property type="match status" value="1"/>
</dbReference>
<dbReference type="AlphaFoldDB" id="A0A225DQD5"/>
<dbReference type="PROSITE" id="PS50042">
    <property type="entry name" value="CNMP_BINDING_3"/>
    <property type="match status" value="1"/>
</dbReference>
<evidence type="ECO:0000259" key="1">
    <source>
        <dbReference type="PROSITE" id="PS50042"/>
    </source>
</evidence>
<protein>
    <submittedName>
        <fullName evidence="2">cAMP-binding protein</fullName>
    </submittedName>
</protein>
<gene>
    <name evidence="2" type="ORF">FRUB_02902</name>
</gene>
<dbReference type="InterPro" id="IPR000595">
    <property type="entry name" value="cNMP-bd_dom"/>
</dbReference>
<dbReference type="OrthoDB" id="290916at2"/>
<dbReference type="RefSeq" id="WP_161967378.1">
    <property type="nucleotide sequence ID" value="NZ_NIDE01000004.1"/>
</dbReference>
<name>A0A225DQD5_9BACT</name>
<dbReference type="Proteomes" id="UP000214646">
    <property type="component" value="Unassembled WGS sequence"/>
</dbReference>
<dbReference type="CDD" id="cd00038">
    <property type="entry name" value="CAP_ED"/>
    <property type="match status" value="1"/>
</dbReference>
<evidence type="ECO:0000313" key="2">
    <source>
        <dbReference type="EMBL" id="OWK43303.1"/>
    </source>
</evidence>
<sequence>MERPAILDAFASHDFLRRLDNRCLMDLASGVRPFAVDAGGYLTRKGEHARALYLIQTGSVAVESDNDSPAPFEMIGAGGVVGWSWLVPPHRWQYSCRAVEPVQGLMFDAEWLRDRCEKNHELGFHLLKEMIASIARQLSGERHEEKEVEEYAAFAVGEPVG</sequence>
<dbReference type="Gene3D" id="2.60.120.10">
    <property type="entry name" value="Jelly Rolls"/>
    <property type="match status" value="1"/>
</dbReference>
<proteinExistence type="predicted"/>
<accession>A0A225DQD5</accession>
<dbReference type="InterPro" id="IPR014710">
    <property type="entry name" value="RmlC-like_jellyroll"/>
</dbReference>
<reference evidence="3" key="1">
    <citation type="submission" date="2017-06" db="EMBL/GenBank/DDBJ databases">
        <title>Genome analysis of Fimbriiglobus ruber SP5, the first member of the order Planctomycetales with confirmed chitinolytic capability.</title>
        <authorList>
            <person name="Ravin N.V."/>
            <person name="Rakitin A.L."/>
            <person name="Ivanova A.A."/>
            <person name="Beletsky A.V."/>
            <person name="Kulichevskaya I.S."/>
            <person name="Mardanov A.V."/>
            <person name="Dedysh S.N."/>
        </authorList>
    </citation>
    <scope>NUCLEOTIDE SEQUENCE [LARGE SCALE GENOMIC DNA]</scope>
    <source>
        <strain evidence="3">SP5</strain>
    </source>
</reference>
<feature type="domain" description="Cyclic nucleotide-binding" evidence="1">
    <location>
        <begin position="15"/>
        <end position="82"/>
    </location>
</feature>
<comment type="caution">
    <text evidence="2">The sequence shown here is derived from an EMBL/GenBank/DDBJ whole genome shotgun (WGS) entry which is preliminary data.</text>
</comment>
<dbReference type="Pfam" id="PF00027">
    <property type="entry name" value="cNMP_binding"/>
    <property type="match status" value="1"/>
</dbReference>
<organism evidence="2 3">
    <name type="scientific">Fimbriiglobus ruber</name>
    <dbReference type="NCBI Taxonomy" id="1908690"/>
    <lineage>
        <taxon>Bacteria</taxon>
        <taxon>Pseudomonadati</taxon>
        <taxon>Planctomycetota</taxon>
        <taxon>Planctomycetia</taxon>
        <taxon>Gemmatales</taxon>
        <taxon>Gemmataceae</taxon>
        <taxon>Fimbriiglobus</taxon>
    </lineage>
</organism>
<dbReference type="InterPro" id="IPR018490">
    <property type="entry name" value="cNMP-bd_dom_sf"/>
</dbReference>
<dbReference type="EMBL" id="NIDE01000004">
    <property type="protein sequence ID" value="OWK43303.1"/>
    <property type="molecule type" value="Genomic_DNA"/>
</dbReference>
<evidence type="ECO:0000313" key="3">
    <source>
        <dbReference type="Proteomes" id="UP000214646"/>
    </source>
</evidence>
<keyword evidence="3" id="KW-1185">Reference proteome</keyword>